<reference evidence="1" key="2">
    <citation type="submission" date="2021-10" db="EMBL/GenBank/DDBJ databases">
        <title>Phylogenomics reveals ancestral predisposition of the termite-cultivated fungus Termitomyces towards a domesticated lifestyle.</title>
        <authorList>
            <person name="Auxier B."/>
            <person name="Grum-Grzhimaylo A."/>
            <person name="Cardenas M.E."/>
            <person name="Lodge J.D."/>
            <person name="Laessoe T."/>
            <person name="Pedersen O."/>
            <person name="Smith M.E."/>
            <person name="Kuyper T.W."/>
            <person name="Franco-Molano E.A."/>
            <person name="Baroni T.J."/>
            <person name="Aanen D.K."/>
        </authorList>
    </citation>
    <scope>NUCLEOTIDE SEQUENCE</scope>
    <source>
        <strain evidence="1">D49</strain>
    </source>
</reference>
<sequence length="367" mass="40902">MATLNPNNPGPQRQPYETSPITKAAISLAYSSSFNPRGSENLWYGPYSHILTDMVSSFSGKFLVHPQSSLIIPSQTVNELKVRQEFRDEGVSYDFERLLDIKGLAAKRIKPMDKKLSTSSGWKEIKKLKGLKDKRDSVYDQELAVYDKRAYHADPNVSTETAEIEPAGDAINRAPDFAITHVGQLKLDTPKNRQEEVHFERRAGIKTYHSCCSLIVEIKPSRVRKGNPEPTVSGDSTHTMESGNFITQAQEDLMQYCAAHFLAYPQSKKVIALAAGGSRWKWAVIGPDDPPEFNWIDNRILGKRGAGIVGAGSVKESKFLAKFSPTFSLGTLHSDKQFEQIIKTLSQFLIDGHTPLPPLLDEDIIID</sequence>
<name>A0A9P7FR53_9AGAR</name>
<evidence type="ECO:0000313" key="2">
    <source>
        <dbReference type="Proteomes" id="UP000717328"/>
    </source>
</evidence>
<dbReference type="OrthoDB" id="3049502at2759"/>
<accession>A0A9P7FR53</accession>
<dbReference type="EMBL" id="JABCKI010006088">
    <property type="protein sequence ID" value="KAG5635451.1"/>
    <property type="molecule type" value="Genomic_DNA"/>
</dbReference>
<protein>
    <submittedName>
        <fullName evidence="1">Uncharacterized protein</fullName>
    </submittedName>
</protein>
<reference evidence="1" key="1">
    <citation type="submission" date="2021-02" db="EMBL/GenBank/DDBJ databases">
        <authorList>
            <person name="Nieuwenhuis M."/>
            <person name="Van De Peppel L.J.J."/>
        </authorList>
    </citation>
    <scope>NUCLEOTIDE SEQUENCE</scope>
    <source>
        <strain evidence="1">D49</strain>
    </source>
</reference>
<comment type="caution">
    <text evidence="1">The sequence shown here is derived from an EMBL/GenBank/DDBJ whole genome shotgun (WGS) entry which is preliminary data.</text>
</comment>
<proteinExistence type="predicted"/>
<organism evidence="1 2">
    <name type="scientific">Sphagnurus paluster</name>
    <dbReference type="NCBI Taxonomy" id="117069"/>
    <lineage>
        <taxon>Eukaryota</taxon>
        <taxon>Fungi</taxon>
        <taxon>Dikarya</taxon>
        <taxon>Basidiomycota</taxon>
        <taxon>Agaricomycotina</taxon>
        <taxon>Agaricomycetes</taxon>
        <taxon>Agaricomycetidae</taxon>
        <taxon>Agaricales</taxon>
        <taxon>Tricholomatineae</taxon>
        <taxon>Lyophyllaceae</taxon>
        <taxon>Sphagnurus</taxon>
    </lineage>
</organism>
<keyword evidence="2" id="KW-1185">Reference proteome</keyword>
<gene>
    <name evidence="1" type="ORF">H0H81_011190</name>
</gene>
<dbReference type="Proteomes" id="UP000717328">
    <property type="component" value="Unassembled WGS sequence"/>
</dbReference>
<dbReference type="AlphaFoldDB" id="A0A9P7FR53"/>
<evidence type="ECO:0000313" key="1">
    <source>
        <dbReference type="EMBL" id="KAG5635451.1"/>
    </source>
</evidence>